<reference evidence="1 2" key="1">
    <citation type="journal article" date="2023" name="Nucleic Acids Res.">
        <title>The hologenome of Daphnia magna reveals possible DNA methylation and microbiome-mediated evolution of the host genome.</title>
        <authorList>
            <person name="Chaturvedi A."/>
            <person name="Li X."/>
            <person name="Dhandapani V."/>
            <person name="Marshall H."/>
            <person name="Kissane S."/>
            <person name="Cuenca-Cambronero M."/>
            <person name="Asole G."/>
            <person name="Calvet F."/>
            <person name="Ruiz-Romero M."/>
            <person name="Marangio P."/>
            <person name="Guigo R."/>
            <person name="Rago D."/>
            <person name="Mirbahai L."/>
            <person name="Eastwood N."/>
            <person name="Colbourne J.K."/>
            <person name="Zhou J."/>
            <person name="Mallon E."/>
            <person name="Orsini L."/>
        </authorList>
    </citation>
    <scope>NUCLEOTIDE SEQUENCE [LARGE SCALE GENOMIC DNA]</scope>
    <source>
        <strain evidence="1">LRV0_1</strain>
    </source>
</reference>
<name>A0ABR0AN53_9CRUS</name>
<evidence type="ECO:0000313" key="1">
    <source>
        <dbReference type="EMBL" id="KAK4026501.1"/>
    </source>
</evidence>
<gene>
    <name evidence="1" type="ORF">OUZ56_015500</name>
</gene>
<protein>
    <submittedName>
        <fullName evidence="1">Uncharacterized protein</fullName>
    </submittedName>
</protein>
<sequence>MEDQGKRIQKSTFQLNASNNFDCHTKERLPEPFARIQTAPMIKETINASKATSALVMDDEFMYHIYNQIGSERILVRRIYRKIITPGSTELNFIFDYYSRVLRSSSGFS</sequence>
<organism evidence="1 2">
    <name type="scientific">Daphnia magna</name>
    <dbReference type="NCBI Taxonomy" id="35525"/>
    <lineage>
        <taxon>Eukaryota</taxon>
        <taxon>Metazoa</taxon>
        <taxon>Ecdysozoa</taxon>
        <taxon>Arthropoda</taxon>
        <taxon>Crustacea</taxon>
        <taxon>Branchiopoda</taxon>
        <taxon>Diplostraca</taxon>
        <taxon>Cladocera</taxon>
        <taxon>Anomopoda</taxon>
        <taxon>Daphniidae</taxon>
        <taxon>Daphnia</taxon>
    </lineage>
</organism>
<accession>A0ABR0AN53</accession>
<dbReference type="Proteomes" id="UP001234178">
    <property type="component" value="Unassembled WGS sequence"/>
</dbReference>
<keyword evidence="2" id="KW-1185">Reference proteome</keyword>
<dbReference type="EMBL" id="JAOYFB010000038">
    <property type="protein sequence ID" value="KAK4026501.1"/>
    <property type="molecule type" value="Genomic_DNA"/>
</dbReference>
<comment type="caution">
    <text evidence="1">The sequence shown here is derived from an EMBL/GenBank/DDBJ whole genome shotgun (WGS) entry which is preliminary data.</text>
</comment>
<proteinExistence type="predicted"/>
<evidence type="ECO:0000313" key="2">
    <source>
        <dbReference type="Proteomes" id="UP001234178"/>
    </source>
</evidence>